<protein>
    <submittedName>
        <fullName evidence="1">Uncharacterized protein DUF416</fullName>
    </submittedName>
</protein>
<reference evidence="1 2" key="1">
    <citation type="submission" date="2018-06" db="EMBL/GenBank/DDBJ databases">
        <title>Genomic Encyclopedia of Archaeal and Bacterial Type Strains, Phase II (KMG-II): from individual species to whole genera.</title>
        <authorList>
            <person name="Goeker M."/>
        </authorList>
    </citation>
    <scope>NUCLEOTIDE SEQUENCE [LARGE SCALE GENOMIC DNA]</scope>
    <source>
        <strain evidence="1 2">DSM 29821</strain>
    </source>
</reference>
<dbReference type="AlphaFoldDB" id="A0A327VSA0"/>
<name>A0A327VSA0_9BACT</name>
<dbReference type="RefSeq" id="WP_111593857.1">
    <property type="nucleotide sequence ID" value="NZ_QLMA01000007.1"/>
</dbReference>
<proteinExistence type="predicted"/>
<dbReference type="EMBL" id="QLMA01000007">
    <property type="protein sequence ID" value="RAJ77247.1"/>
    <property type="molecule type" value="Genomic_DNA"/>
</dbReference>
<dbReference type="Proteomes" id="UP000249819">
    <property type="component" value="Unassembled WGS sequence"/>
</dbReference>
<sequence>MIKNLQILADLSPEKQLTFAYLICKRLAPNYAFFSKQFGFGNTNQLNACIDFIYNHIIKNDFDENAAIIHLHNIDAITPFPENFNTILASSALDACSAILDTLIFITDQDFNLIENISSYATDSVDMYVQDLENLDNNTDEDFEKKITNHPLMVKEIKTQNDICISLKNTDVINEASIKSLLLSHAPQGNLGLN</sequence>
<evidence type="ECO:0000313" key="2">
    <source>
        <dbReference type="Proteomes" id="UP000249819"/>
    </source>
</evidence>
<dbReference type="Pfam" id="PF04222">
    <property type="entry name" value="DUF416"/>
    <property type="match status" value="1"/>
</dbReference>
<keyword evidence="2" id="KW-1185">Reference proteome</keyword>
<dbReference type="InterPro" id="IPR007338">
    <property type="entry name" value="DUF416"/>
</dbReference>
<evidence type="ECO:0000313" key="1">
    <source>
        <dbReference type="EMBL" id="RAJ77247.1"/>
    </source>
</evidence>
<dbReference type="Gene3D" id="1.20.1590.10">
    <property type="entry name" value="YP_001051499.1 domain like"/>
    <property type="match status" value="1"/>
</dbReference>
<organism evidence="1 2">
    <name type="scientific">Chitinophaga dinghuensis</name>
    <dbReference type="NCBI Taxonomy" id="1539050"/>
    <lineage>
        <taxon>Bacteria</taxon>
        <taxon>Pseudomonadati</taxon>
        <taxon>Bacteroidota</taxon>
        <taxon>Chitinophagia</taxon>
        <taxon>Chitinophagales</taxon>
        <taxon>Chitinophagaceae</taxon>
        <taxon>Chitinophaga</taxon>
    </lineage>
</organism>
<gene>
    <name evidence="1" type="ORF">CLV59_10712</name>
</gene>
<comment type="caution">
    <text evidence="1">The sequence shown here is derived from an EMBL/GenBank/DDBJ whole genome shotgun (WGS) entry which is preliminary data.</text>
</comment>
<dbReference type="OrthoDB" id="9204516at2"/>
<dbReference type="InterPro" id="IPR023381">
    <property type="entry name" value="YP001051499.1-like_dom_sf"/>
</dbReference>
<accession>A0A327VSA0</accession>